<dbReference type="Proteomes" id="UP000756132">
    <property type="component" value="Chromosome 9"/>
</dbReference>
<dbReference type="KEGG" id="ffu:CLAFUR5_09451"/>
<dbReference type="EMBL" id="CP090171">
    <property type="protein sequence ID" value="UJO22371.1"/>
    <property type="molecule type" value="Genomic_DNA"/>
</dbReference>
<evidence type="ECO:0000313" key="3">
    <source>
        <dbReference type="Proteomes" id="UP000756132"/>
    </source>
</evidence>
<keyword evidence="3" id="KW-1185">Reference proteome</keyword>
<feature type="region of interest" description="Disordered" evidence="1">
    <location>
        <begin position="42"/>
        <end position="118"/>
    </location>
</feature>
<gene>
    <name evidence="2" type="ORF">CLAFUR5_09451</name>
</gene>
<reference evidence="2" key="1">
    <citation type="submission" date="2021-12" db="EMBL/GenBank/DDBJ databases">
        <authorList>
            <person name="Zaccaron A."/>
            <person name="Stergiopoulos I."/>
        </authorList>
    </citation>
    <scope>NUCLEOTIDE SEQUENCE</scope>
    <source>
        <strain evidence="2">Race5_Kim</strain>
    </source>
</reference>
<sequence>MDNSTPTNSPGGTIHPRLSLLGMPAEIRNTIYMFAGTRITATNTPSRTQARPSSPRANKSAQKLPFSTATIATSSSREVSTPSTGTAPVPPPNGPSSQKFGSTLQTLGSGPRSHPPTLALAAGSKRGAVPLMRLMTLVTFGETFRVCIRGGLCIFNDRLRVLLGRTGRLSSRRIRDRGSLSLIRIIGGVGSVGRTGEITSAFVGSVGSMSPAVNALTRKMMMIGRGCLSLV</sequence>
<dbReference type="AlphaFoldDB" id="A0A9Q8PH25"/>
<feature type="compositionally biased region" description="Polar residues" evidence="1">
    <location>
        <begin position="42"/>
        <end position="86"/>
    </location>
</feature>
<name>A0A9Q8PH25_PASFU</name>
<evidence type="ECO:0000256" key="1">
    <source>
        <dbReference type="SAM" id="MobiDB-lite"/>
    </source>
</evidence>
<reference evidence="2" key="2">
    <citation type="journal article" date="2022" name="Microb. Genom.">
        <title>A chromosome-scale genome assembly of the tomato pathogen Cladosporium fulvum reveals a compartmentalized genome architecture and the presence of a dispensable chromosome.</title>
        <authorList>
            <person name="Zaccaron A.Z."/>
            <person name="Chen L.H."/>
            <person name="Samaras A."/>
            <person name="Stergiopoulos I."/>
        </authorList>
    </citation>
    <scope>NUCLEOTIDE SEQUENCE</scope>
    <source>
        <strain evidence="2">Race5_Kim</strain>
    </source>
</reference>
<dbReference type="RefSeq" id="XP_047766737.1">
    <property type="nucleotide sequence ID" value="XM_047908599.1"/>
</dbReference>
<dbReference type="GeneID" id="71989329"/>
<accession>A0A9Q8PH25</accession>
<evidence type="ECO:0000313" key="2">
    <source>
        <dbReference type="EMBL" id="UJO22371.1"/>
    </source>
</evidence>
<protein>
    <submittedName>
        <fullName evidence="2">Uncharacterized protein</fullName>
    </submittedName>
</protein>
<feature type="compositionally biased region" description="Polar residues" evidence="1">
    <location>
        <begin position="95"/>
        <end position="108"/>
    </location>
</feature>
<proteinExistence type="predicted"/>
<organism evidence="2 3">
    <name type="scientific">Passalora fulva</name>
    <name type="common">Tomato leaf mold</name>
    <name type="synonym">Cladosporium fulvum</name>
    <dbReference type="NCBI Taxonomy" id="5499"/>
    <lineage>
        <taxon>Eukaryota</taxon>
        <taxon>Fungi</taxon>
        <taxon>Dikarya</taxon>
        <taxon>Ascomycota</taxon>
        <taxon>Pezizomycotina</taxon>
        <taxon>Dothideomycetes</taxon>
        <taxon>Dothideomycetidae</taxon>
        <taxon>Mycosphaerellales</taxon>
        <taxon>Mycosphaerellaceae</taxon>
        <taxon>Fulvia</taxon>
    </lineage>
</organism>